<dbReference type="GeneTree" id="ENSGT00940000161036"/>
<dbReference type="Proteomes" id="UP000694569">
    <property type="component" value="Unplaced"/>
</dbReference>
<feature type="compositionally biased region" description="Basic residues" evidence="2">
    <location>
        <begin position="402"/>
        <end position="413"/>
    </location>
</feature>
<dbReference type="PROSITE" id="PS50005">
    <property type="entry name" value="TPR"/>
    <property type="match status" value="1"/>
</dbReference>
<dbReference type="OrthoDB" id="2423701at2759"/>
<dbReference type="SUPFAM" id="SSF48452">
    <property type="entry name" value="TPR-like"/>
    <property type="match status" value="1"/>
</dbReference>
<keyword evidence="4" id="KW-1185">Reference proteome</keyword>
<evidence type="ECO:0000313" key="3">
    <source>
        <dbReference type="Ensembl" id="ENSLLEP00000009053.1"/>
    </source>
</evidence>
<accession>A0A8C5M7M3</accession>
<evidence type="ECO:0000256" key="2">
    <source>
        <dbReference type="SAM" id="MobiDB-lite"/>
    </source>
</evidence>
<proteinExistence type="predicted"/>
<feature type="region of interest" description="Disordered" evidence="2">
    <location>
        <begin position="399"/>
        <end position="426"/>
    </location>
</feature>
<feature type="region of interest" description="Disordered" evidence="2">
    <location>
        <begin position="164"/>
        <end position="216"/>
    </location>
</feature>
<keyword evidence="1" id="KW-0802">TPR repeat</keyword>
<evidence type="ECO:0000256" key="1">
    <source>
        <dbReference type="PROSITE-ProRule" id="PRU00339"/>
    </source>
</evidence>
<dbReference type="InterPro" id="IPR019734">
    <property type="entry name" value="TPR_rpt"/>
</dbReference>
<reference evidence="3" key="2">
    <citation type="submission" date="2025-09" db="UniProtKB">
        <authorList>
            <consortium name="Ensembl"/>
        </authorList>
    </citation>
    <scope>IDENTIFICATION</scope>
</reference>
<dbReference type="Ensembl" id="ENSLLET00000009404.1">
    <property type="protein sequence ID" value="ENSLLEP00000009053.1"/>
    <property type="gene ID" value="ENSLLEG00000005745.1"/>
</dbReference>
<feature type="compositionally biased region" description="Basic residues" evidence="2">
    <location>
        <begin position="88"/>
        <end position="105"/>
    </location>
</feature>
<evidence type="ECO:0000313" key="4">
    <source>
        <dbReference type="Proteomes" id="UP000694569"/>
    </source>
</evidence>
<reference evidence="3" key="1">
    <citation type="submission" date="2025-08" db="UniProtKB">
        <authorList>
            <consortium name="Ensembl"/>
        </authorList>
    </citation>
    <scope>IDENTIFICATION</scope>
</reference>
<feature type="region of interest" description="Disordered" evidence="2">
    <location>
        <begin position="69"/>
        <end position="137"/>
    </location>
</feature>
<sequence>MQHIQIQGVTVIAIHRQYAAHTDIALLIISLQIPIRIPSSDSPSRQSFLLCTMFQYTGFHRFPMTTPEQAEKNARELLDQEEQDKDKANKKRMKKKKQRERKRQQKLGESSRDMEDSTGDPDENRSEASNTDSIDLESINGELSETDGEENLDLKSTFLQHVQKKVENKTPPETSERTKQNSHERRTTKPHEAVFMDAEGSFPETPSKETNDVGQDPIQRSFDLAKSGSDLAEKEHFAEAIEHYTEAINLNPTEFRFLGNRSYIFERYGKYAEALKDAEDALSLHPGFIKGHFRKGKAMKGLQKYPEAIEAFLTIWESDGCHTEAAAEVAQCKVKMQDLAVSRDVHSNPIVGPDHTPNGFMGGNLRPFLSKKNLRGTGLQSAILHRRLCSAECTNCAQRGGHTSRGRSFRSRVHSCDPSLSRKPSP</sequence>
<dbReference type="PANTHER" id="PTHR47678:SF1">
    <property type="entry name" value="TETRATRICOPEPTIDE REPEAT PROTEIN 31"/>
    <property type="match status" value="1"/>
</dbReference>
<feature type="repeat" description="TPR" evidence="1">
    <location>
        <begin position="221"/>
        <end position="254"/>
    </location>
</feature>
<protein>
    <submittedName>
        <fullName evidence="3">Uncharacterized protein</fullName>
    </submittedName>
</protein>
<dbReference type="AlphaFoldDB" id="A0A8C5M7M3"/>
<dbReference type="Gene3D" id="1.25.40.10">
    <property type="entry name" value="Tetratricopeptide repeat domain"/>
    <property type="match status" value="1"/>
</dbReference>
<organism evidence="3 4">
    <name type="scientific">Leptobrachium leishanense</name>
    <name type="common">Leishan spiny toad</name>
    <dbReference type="NCBI Taxonomy" id="445787"/>
    <lineage>
        <taxon>Eukaryota</taxon>
        <taxon>Metazoa</taxon>
        <taxon>Chordata</taxon>
        <taxon>Craniata</taxon>
        <taxon>Vertebrata</taxon>
        <taxon>Euteleostomi</taxon>
        <taxon>Amphibia</taxon>
        <taxon>Batrachia</taxon>
        <taxon>Anura</taxon>
        <taxon>Pelobatoidea</taxon>
        <taxon>Megophryidae</taxon>
        <taxon>Leptobrachium</taxon>
    </lineage>
</organism>
<dbReference type="InterPro" id="IPR011990">
    <property type="entry name" value="TPR-like_helical_dom_sf"/>
</dbReference>
<feature type="compositionally biased region" description="Basic and acidic residues" evidence="2">
    <location>
        <begin position="164"/>
        <end position="194"/>
    </location>
</feature>
<name>A0A8C5M7M3_9ANUR</name>
<feature type="compositionally biased region" description="Basic and acidic residues" evidence="2">
    <location>
        <begin position="69"/>
        <end position="78"/>
    </location>
</feature>
<dbReference type="SMART" id="SM00028">
    <property type="entry name" value="TPR"/>
    <property type="match status" value="2"/>
</dbReference>
<dbReference type="PANTHER" id="PTHR47678">
    <property type="entry name" value="TETRATRICOPEPTIDE REPEAT PROTEIN 31"/>
    <property type="match status" value="1"/>
</dbReference>